<sequence>MRLYRFNTNRDGYLSLNELKRMMEVLGAPQTHIGLKQMIKEVDEDNDGRLSFHEFMLVFRKARAGELEDESGLAQLAHLAEIDVPKVGVNGAKDFFEAKINELTKRSKFEEEIRQEQDDRKRMEEEKTMRRQQFLEKASIFKCS</sequence>
<evidence type="ECO:0000256" key="2">
    <source>
        <dbReference type="ARBA" id="ARBA00022737"/>
    </source>
</evidence>
<feature type="domain" description="EF-hand" evidence="5">
    <location>
        <begin position="30"/>
        <end position="65"/>
    </location>
</feature>
<evidence type="ECO:0000256" key="1">
    <source>
        <dbReference type="ARBA" id="ARBA00022723"/>
    </source>
</evidence>
<dbReference type="PROSITE" id="PS00018">
    <property type="entry name" value="EF_HAND_1"/>
    <property type="match status" value="1"/>
</dbReference>
<keyword evidence="3" id="KW-0106">Calcium</keyword>
<dbReference type="Pfam" id="PF13499">
    <property type="entry name" value="EF-hand_7"/>
    <property type="match status" value="1"/>
</dbReference>
<dbReference type="Gene3D" id="1.10.238.10">
    <property type="entry name" value="EF-hand"/>
    <property type="match status" value="1"/>
</dbReference>
<dbReference type="InterPro" id="IPR002048">
    <property type="entry name" value="EF_hand_dom"/>
</dbReference>
<dbReference type="AlphaFoldDB" id="U4UE13"/>
<dbReference type="CDD" id="cd00051">
    <property type="entry name" value="EFh"/>
    <property type="match status" value="1"/>
</dbReference>
<protein>
    <recommendedName>
        <fullName evidence="5">EF-hand domain-containing protein</fullName>
    </recommendedName>
</protein>
<dbReference type="InterPro" id="IPR018247">
    <property type="entry name" value="EF_Hand_1_Ca_BS"/>
</dbReference>
<evidence type="ECO:0000313" key="7">
    <source>
        <dbReference type="Proteomes" id="UP000030742"/>
    </source>
</evidence>
<evidence type="ECO:0000256" key="4">
    <source>
        <dbReference type="SAM" id="MobiDB-lite"/>
    </source>
</evidence>
<feature type="compositionally biased region" description="Basic and acidic residues" evidence="4">
    <location>
        <begin position="111"/>
        <end position="129"/>
    </location>
</feature>
<feature type="domain" description="EF-hand" evidence="5">
    <location>
        <begin position="6"/>
        <end position="29"/>
    </location>
</feature>
<evidence type="ECO:0000313" key="6">
    <source>
        <dbReference type="EMBL" id="ERL90553.1"/>
    </source>
</evidence>
<dbReference type="SUPFAM" id="SSF47473">
    <property type="entry name" value="EF-hand"/>
    <property type="match status" value="1"/>
</dbReference>
<reference evidence="6 7" key="1">
    <citation type="journal article" date="2013" name="Genome Biol.">
        <title>Draft genome of the mountain pine beetle, Dendroctonus ponderosae Hopkins, a major forest pest.</title>
        <authorList>
            <person name="Keeling C.I."/>
            <person name="Yuen M.M."/>
            <person name="Liao N.Y."/>
            <person name="Docking T.R."/>
            <person name="Chan S.K."/>
            <person name="Taylor G.A."/>
            <person name="Palmquist D.L."/>
            <person name="Jackman S.D."/>
            <person name="Nguyen A."/>
            <person name="Li M."/>
            <person name="Henderson H."/>
            <person name="Janes J.K."/>
            <person name="Zhao Y."/>
            <person name="Pandoh P."/>
            <person name="Moore R."/>
            <person name="Sperling F.A."/>
            <person name="Huber D.P."/>
            <person name="Birol I."/>
            <person name="Jones S.J."/>
            <person name="Bohlmann J."/>
        </authorList>
    </citation>
    <scope>NUCLEOTIDE SEQUENCE</scope>
</reference>
<dbReference type="OrthoDB" id="6572480at2759"/>
<evidence type="ECO:0000256" key="3">
    <source>
        <dbReference type="ARBA" id="ARBA00022837"/>
    </source>
</evidence>
<dbReference type="GO" id="GO:0005509">
    <property type="term" value="F:calcium ion binding"/>
    <property type="evidence" value="ECO:0007669"/>
    <property type="project" value="InterPro"/>
</dbReference>
<dbReference type="PROSITE" id="PS50222">
    <property type="entry name" value="EF_HAND_2"/>
    <property type="match status" value="2"/>
</dbReference>
<name>U4UE13_DENPD</name>
<dbReference type="STRING" id="77166.U4UE13"/>
<dbReference type="PANTHER" id="PTHR13025:SF6">
    <property type="entry name" value="EF-HAND DOMAIN-CONTAINING PROTEIN-RELATED"/>
    <property type="match status" value="1"/>
</dbReference>
<accession>U4UE13</accession>
<dbReference type="FunFam" id="1.10.238.10:FF:000112">
    <property type="entry name" value="EF-hand domain family, member D2"/>
    <property type="match status" value="1"/>
</dbReference>
<keyword evidence="1" id="KW-0479">Metal-binding</keyword>
<keyword evidence="2" id="KW-0677">Repeat</keyword>
<feature type="region of interest" description="Disordered" evidence="4">
    <location>
        <begin position="111"/>
        <end position="131"/>
    </location>
</feature>
<dbReference type="InterPro" id="IPR011992">
    <property type="entry name" value="EF-hand-dom_pair"/>
</dbReference>
<dbReference type="PANTHER" id="PTHR13025">
    <property type="entry name" value="EF-HAND DOMAIN-CONTAINING PROTEIN D"/>
    <property type="match status" value="1"/>
</dbReference>
<evidence type="ECO:0000259" key="5">
    <source>
        <dbReference type="PROSITE" id="PS50222"/>
    </source>
</evidence>
<proteinExistence type="predicted"/>
<dbReference type="SMART" id="SM00054">
    <property type="entry name" value="EFh"/>
    <property type="match status" value="1"/>
</dbReference>
<dbReference type="Proteomes" id="UP000030742">
    <property type="component" value="Unassembled WGS sequence"/>
</dbReference>
<dbReference type="EMBL" id="KB632243">
    <property type="protein sequence ID" value="ERL90553.1"/>
    <property type="molecule type" value="Genomic_DNA"/>
</dbReference>
<gene>
    <name evidence="6" type="ORF">D910_07901</name>
</gene>
<dbReference type="InterPro" id="IPR040365">
    <property type="entry name" value="EFHD1/2"/>
</dbReference>
<organism evidence="6 7">
    <name type="scientific">Dendroctonus ponderosae</name>
    <name type="common">Mountain pine beetle</name>
    <dbReference type="NCBI Taxonomy" id="77166"/>
    <lineage>
        <taxon>Eukaryota</taxon>
        <taxon>Metazoa</taxon>
        <taxon>Ecdysozoa</taxon>
        <taxon>Arthropoda</taxon>
        <taxon>Hexapoda</taxon>
        <taxon>Insecta</taxon>
        <taxon>Pterygota</taxon>
        <taxon>Neoptera</taxon>
        <taxon>Endopterygota</taxon>
        <taxon>Coleoptera</taxon>
        <taxon>Polyphaga</taxon>
        <taxon>Cucujiformia</taxon>
        <taxon>Curculionidae</taxon>
        <taxon>Scolytinae</taxon>
        <taxon>Dendroctonus</taxon>
    </lineage>
</organism>